<organism evidence="3 4">
    <name type="scientific">Claveliimonas monacensis</name>
    <dbReference type="NCBI Taxonomy" id="2779351"/>
    <lineage>
        <taxon>Bacteria</taxon>
        <taxon>Bacillati</taxon>
        <taxon>Bacillota</taxon>
        <taxon>Clostridia</taxon>
        <taxon>Lachnospirales</taxon>
        <taxon>Lachnospiraceae</taxon>
        <taxon>Claveliimonas</taxon>
    </lineage>
</organism>
<evidence type="ECO:0008006" key="5">
    <source>
        <dbReference type="Google" id="ProtNLM"/>
    </source>
</evidence>
<dbReference type="InterPro" id="IPR002631">
    <property type="entry name" value="Plasmid_rep_OBD"/>
</dbReference>
<evidence type="ECO:0000313" key="3">
    <source>
        <dbReference type="EMBL" id="MBE5064047.1"/>
    </source>
</evidence>
<dbReference type="Proteomes" id="UP000758652">
    <property type="component" value="Unassembled WGS sequence"/>
</dbReference>
<dbReference type="SUPFAM" id="SSF52540">
    <property type="entry name" value="P-loop containing nucleoside triphosphate hydrolases"/>
    <property type="match status" value="1"/>
</dbReference>
<sequence length="453" mass="52579">MTERIKNVEIVCNLKYMDKNTEKEKTFDIKEAEAILLKKLTAGSIIQYVYCVHNKDTYTKEEEEKNPDHKEGTKKADHIHIFIKLKEGRSFKDIGQWFGLESNFVNKCKSQFDNACLYAIHANAPDKYQYSIEEAVASPGFDYASLVQEKKAKYKREKNKDKAYQRKMEIVNLIEQGIINQINLSQYISAEEEVNFNNAIKIAFERKQREQALITERTMEGIYICGASGTAKTTLAKMIAYSQGFTFGISGSNRDPAQEYKNQECYILDDVSPLSFSWKEFLKLADNNTVSAVSSRNKDKLFTNCKLLILTNTKEPRKFVDEVEGSSAEEKKQFYRRFQTMYKLKNDDIDIYKYNGENDKYEYVETIRNKALDYINYLKIKNPVQQDYTNLNNIFSSFFERKNIIILDIDKHSKDKTKEKKECQEMYSNFGDDPFGLGEPHKGADLLKIAGIN</sequence>
<evidence type="ECO:0000259" key="1">
    <source>
        <dbReference type="Pfam" id="PF00910"/>
    </source>
</evidence>
<feature type="domain" description="Helicase superfamily 3 single-stranded DNA/RNA virus" evidence="1">
    <location>
        <begin position="222"/>
        <end position="312"/>
    </location>
</feature>
<gene>
    <name evidence="3" type="ORF">INF30_12365</name>
</gene>
<accession>A0ABR9RM42</accession>
<evidence type="ECO:0000313" key="4">
    <source>
        <dbReference type="Proteomes" id="UP000758652"/>
    </source>
</evidence>
<dbReference type="RefSeq" id="WP_226395454.1">
    <property type="nucleotide sequence ID" value="NZ_JADCKL010000013.1"/>
</dbReference>
<protein>
    <recommendedName>
        <fullName evidence="5">Helicase superfamily 3 single-stranded DNA/RNA virus domain-containing protein</fullName>
    </recommendedName>
</protein>
<dbReference type="Pfam" id="PF00910">
    <property type="entry name" value="RNA_helicase"/>
    <property type="match status" value="1"/>
</dbReference>
<proteinExistence type="predicted"/>
<dbReference type="EMBL" id="JADCKL010000013">
    <property type="protein sequence ID" value="MBE5064047.1"/>
    <property type="molecule type" value="Genomic_DNA"/>
</dbReference>
<feature type="domain" description="Plasmid replication protein origin binding" evidence="2">
    <location>
        <begin position="65"/>
        <end position="142"/>
    </location>
</feature>
<keyword evidence="4" id="KW-1185">Reference proteome</keyword>
<evidence type="ECO:0000259" key="2">
    <source>
        <dbReference type="Pfam" id="PF01719"/>
    </source>
</evidence>
<name>A0ABR9RM42_9FIRM</name>
<comment type="caution">
    <text evidence="3">The sequence shown here is derived from an EMBL/GenBank/DDBJ whole genome shotgun (WGS) entry which is preliminary data.</text>
</comment>
<dbReference type="Gene3D" id="3.40.1310.30">
    <property type="match status" value="1"/>
</dbReference>
<dbReference type="Gene3D" id="3.40.50.300">
    <property type="entry name" value="P-loop containing nucleotide triphosphate hydrolases"/>
    <property type="match status" value="1"/>
</dbReference>
<dbReference type="InterPro" id="IPR000605">
    <property type="entry name" value="Helicase_SF3_ssDNA/RNA_vir"/>
</dbReference>
<dbReference type="InterPro" id="IPR027417">
    <property type="entry name" value="P-loop_NTPase"/>
</dbReference>
<dbReference type="Pfam" id="PF01719">
    <property type="entry name" value="Rep_OBD"/>
    <property type="match status" value="1"/>
</dbReference>
<reference evidence="3 4" key="1">
    <citation type="submission" date="2020-10" db="EMBL/GenBank/DDBJ databases">
        <title>ChiBAC.</title>
        <authorList>
            <person name="Zenner C."/>
            <person name="Hitch T.C.A."/>
            <person name="Clavel T."/>
        </authorList>
    </citation>
    <scope>NUCLEOTIDE SEQUENCE [LARGE SCALE GENOMIC DNA]</scope>
    <source>
        <strain evidence="3 4">DSM 108991</strain>
    </source>
</reference>